<dbReference type="Pfam" id="PF08031">
    <property type="entry name" value="BBE"/>
    <property type="match status" value="1"/>
</dbReference>
<dbReference type="InterPro" id="IPR036318">
    <property type="entry name" value="FAD-bd_PCMH-like_sf"/>
</dbReference>
<protein>
    <submittedName>
        <fullName evidence="7">FAD-binding domain-containing protein</fullName>
    </submittedName>
</protein>
<reference evidence="7" key="1">
    <citation type="submission" date="2020-11" db="EMBL/GenBank/DDBJ databases">
        <authorList>
            <consortium name="DOE Joint Genome Institute"/>
            <person name="Ahrendt S."/>
            <person name="Riley R."/>
            <person name="Andreopoulos W."/>
            <person name="Labutti K."/>
            <person name="Pangilinan J."/>
            <person name="Ruiz-Duenas F.J."/>
            <person name="Barrasa J.M."/>
            <person name="Sanchez-Garcia M."/>
            <person name="Camarero S."/>
            <person name="Miyauchi S."/>
            <person name="Serrano A."/>
            <person name="Linde D."/>
            <person name="Babiker R."/>
            <person name="Drula E."/>
            <person name="Ayuso-Fernandez I."/>
            <person name="Pacheco R."/>
            <person name="Padilla G."/>
            <person name="Ferreira P."/>
            <person name="Barriuso J."/>
            <person name="Kellner H."/>
            <person name="Castanera R."/>
            <person name="Alfaro M."/>
            <person name="Ramirez L."/>
            <person name="Pisabarro A.G."/>
            <person name="Kuo A."/>
            <person name="Tritt A."/>
            <person name="Lipzen A."/>
            <person name="He G."/>
            <person name="Yan M."/>
            <person name="Ng V."/>
            <person name="Cullen D."/>
            <person name="Martin F."/>
            <person name="Rosso M.-N."/>
            <person name="Henrissat B."/>
            <person name="Hibbett D."/>
            <person name="Martinez A.T."/>
            <person name="Grigoriev I.V."/>
        </authorList>
    </citation>
    <scope>NUCLEOTIDE SEQUENCE</scope>
    <source>
        <strain evidence="7">CBS 247.69</strain>
    </source>
</reference>
<dbReference type="InterPro" id="IPR012951">
    <property type="entry name" value="BBE"/>
</dbReference>
<comment type="caution">
    <text evidence="7">The sequence shown here is derived from an EMBL/GenBank/DDBJ whole genome shotgun (WGS) entry which is preliminary data.</text>
</comment>
<sequence length="462" mass="50005">MTDIHSTGIQGPILTSASDGYEKAILRVSQASVLNAGYVVFPTSISDISLAIKFALSQQPPLEIAVKGGGAHSSTASSSEGGLVVDLSKLNKVTLSADKRSVAVQGGAVWGDVYSVLAVDELVVVGGNVWFVGVGGLLTGGGYSSISGKYGLGVDNILGATVVLSDGRIVQCNKEEEPDLFWAIRGGTNQFGIVAEFVLKTHPDVPALAGALAYPGTQLAKVLEVTHNFLKIQPPSSHLVLLFTRSPPHFYPGVVILPYIQSDTGDAEKLIAPFRTEVTPVFEQVRTVPNFNAVSHGSDAAMANSPPRILNGGAMFSELWDDVAEKVFGEWKTFTETEDHKRTMVLWQFVPQAKIAEVGREETAFPVREPHYYVSVTEMHTLPESDDSAREWVTKITNFVKNANAEKSGKRLATPTNFSLGPKYNTVEDVFGDNLSRLKKIKAIYDPKKVWNKGWVIEPDFQ</sequence>
<dbReference type="PROSITE" id="PS51387">
    <property type="entry name" value="FAD_PCMH"/>
    <property type="match status" value="1"/>
</dbReference>
<comment type="cofactor">
    <cofactor evidence="1">
        <name>FAD</name>
        <dbReference type="ChEBI" id="CHEBI:57692"/>
    </cofactor>
</comment>
<evidence type="ECO:0000313" key="7">
    <source>
        <dbReference type="EMBL" id="KAF9467436.1"/>
    </source>
</evidence>
<dbReference type="Gene3D" id="3.40.462.20">
    <property type="match status" value="1"/>
</dbReference>
<proteinExistence type="inferred from homology"/>
<organism evidence="7 8">
    <name type="scientific">Collybia nuda</name>
    <dbReference type="NCBI Taxonomy" id="64659"/>
    <lineage>
        <taxon>Eukaryota</taxon>
        <taxon>Fungi</taxon>
        <taxon>Dikarya</taxon>
        <taxon>Basidiomycota</taxon>
        <taxon>Agaricomycotina</taxon>
        <taxon>Agaricomycetes</taxon>
        <taxon>Agaricomycetidae</taxon>
        <taxon>Agaricales</taxon>
        <taxon>Tricholomatineae</taxon>
        <taxon>Clitocybaceae</taxon>
        <taxon>Collybia</taxon>
    </lineage>
</organism>
<evidence type="ECO:0000259" key="6">
    <source>
        <dbReference type="PROSITE" id="PS51387"/>
    </source>
</evidence>
<keyword evidence="4" id="KW-0274">FAD</keyword>
<dbReference type="EMBL" id="MU150237">
    <property type="protein sequence ID" value="KAF9467436.1"/>
    <property type="molecule type" value="Genomic_DNA"/>
</dbReference>
<dbReference type="SUPFAM" id="SSF56176">
    <property type="entry name" value="FAD-binding/transporter-associated domain-like"/>
    <property type="match status" value="1"/>
</dbReference>
<evidence type="ECO:0000256" key="1">
    <source>
        <dbReference type="ARBA" id="ARBA00001974"/>
    </source>
</evidence>
<evidence type="ECO:0000256" key="5">
    <source>
        <dbReference type="ARBA" id="ARBA00023002"/>
    </source>
</evidence>
<accession>A0A9P6CIB9</accession>
<evidence type="ECO:0000256" key="2">
    <source>
        <dbReference type="ARBA" id="ARBA00005466"/>
    </source>
</evidence>
<dbReference type="PANTHER" id="PTHR42973:SF39">
    <property type="entry name" value="FAD-BINDING PCMH-TYPE DOMAIN-CONTAINING PROTEIN"/>
    <property type="match status" value="1"/>
</dbReference>
<dbReference type="Proteomes" id="UP000807353">
    <property type="component" value="Unassembled WGS sequence"/>
</dbReference>
<dbReference type="InterPro" id="IPR016167">
    <property type="entry name" value="FAD-bd_PCMH_sub1"/>
</dbReference>
<dbReference type="Pfam" id="PF01565">
    <property type="entry name" value="FAD_binding_4"/>
    <property type="match status" value="1"/>
</dbReference>
<dbReference type="InterPro" id="IPR016166">
    <property type="entry name" value="FAD-bd_PCMH"/>
</dbReference>
<dbReference type="InterPro" id="IPR050416">
    <property type="entry name" value="FAD-linked_Oxidoreductase"/>
</dbReference>
<evidence type="ECO:0000256" key="4">
    <source>
        <dbReference type="ARBA" id="ARBA00022827"/>
    </source>
</evidence>
<dbReference type="OrthoDB" id="415825at2759"/>
<keyword evidence="5" id="KW-0560">Oxidoreductase</keyword>
<dbReference type="GO" id="GO:0071949">
    <property type="term" value="F:FAD binding"/>
    <property type="evidence" value="ECO:0007669"/>
    <property type="project" value="InterPro"/>
</dbReference>
<dbReference type="PANTHER" id="PTHR42973">
    <property type="entry name" value="BINDING OXIDOREDUCTASE, PUTATIVE (AFU_ORTHOLOGUE AFUA_1G17690)-RELATED"/>
    <property type="match status" value="1"/>
</dbReference>
<keyword evidence="8" id="KW-1185">Reference proteome</keyword>
<comment type="similarity">
    <text evidence="2">Belongs to the oxygen-dependent FAD-linked oxidoreductase family.</text>
</comment>
<feature type="domain" description="FAD-binding PCMH-type" evidence="6">
    <location>
        <begin position="32"/>
        <end position="204"/>
    </location>
</feature>
<dbReference type="GO" id="GO:0016491">
    <property type="term" value="F:oxidoreductase activity"/>
    <property type="evidence" value="ECO:0007669"/>
    <property type="project" value="UniProtKB-KW"/>
</dbReference>
<dbReference type="Gene3D" id="3.30.465.10">
    <property type="match status" value="1"/>
</dbReference>
<name>A0A9P6CIB9_9AGAR</name>
<keyword evidence="3" id="KW-0285">Flavoprotein</keyword>
<dbReference type="InterPro" id="IPR006094">
    <property type="entry name" value="Oxid_FAD_bind_N"/>
</dbReference>
<evidence type="ECO:0000256" key="3">
    <source>
        <dbReference type="ARBA" id="ARBA00022630"/>
    </source>
</evidence>
<evidence type="ECO:0000313" key="8">
    <source>
        <dbReference type="Proteomes" id="UP000807353"/>
    </source>
</evidence>
<dbReference type="Gene3D" id="3.30.43.10">
    <property type="entry name" value="Uridine Diphospho-n-acetylenolpyruvylglucosamine Reductase, domain 2"/>
    <property type="match status" value="1"/>
</dbReference>
<dbReference type="AlphaFoldDB" id="A0A9P6CIB9"/>
<dbReference type="InterPro" id="IPR016169">
    <property type="entry name" value="FAD-bd_PCMH_sub2"/>
</dbReference>
<gene>
    <name evidence="7" type="ORF">BDZ94DRAFT_1156058</name>
</gene>